<feature type="non-terminal residue" evidence="2">
    <location>
        <position position="1"/>
    </location>
</feature>
<proteinExistence type="predicted"/>
<keyword evidence="3" id="KW-1185">Reference proteome</keyword>
<feature type="region of interest" description="Disordered" evidence="1">
    <location>
        <begin position="112"/>
        <end position="147"/>
    </location>
</feature>
<reference evidence="2" key="2">
    <citation type="journal article" date="2024" name="Plant">
        <title>Genomic evolution and insights into agronomic trait innovations of Sesamum species.</title>
        <authorList>
            <person name="Miao H."/>
            <person name="Wang L."/>
            <person name="Qu L."/>
            <person name="Liu H."/>
            <person name="Sun Y."/>
            <person name="Le M."/>
            <person name="Wang Q."/>
            <person name="Wei S."/>
            <person name="Zheng Y."/>
            <person name="Lin W."/>
            <person name="Duan Y."/>
            <person name="Cao H."/>
            <person name="Xiong S."/>
            <person name="Wang X."/>
            <person name="Wei L."/>
            <person name="Li C."/>
            <person name="Ma Q."/>
            <person name="Ju M."/>
            <person name="Zhao R."/>
            <person name="Li G."/>
            <person name="Mu C."/>
            <person name="Tian Q."/>
            <person name="Mei H."/>
            <person name="Zhang T."/>
            <person name="Gao T."/>
            <person name="Zhang H."/>
        </authorList>
    </citation>
    <scope>NUCLEOTIDE SEQUENCE</scope>
    <source>
        <strain evidence="2">3651</strain>
    </source>
</reference>
<feature type="compositionally biased region" description="Polar residues" evidence="1">
    <location>
        <begin position="137"/>
        <end position="146"/>
    </location>
</feature>
<gene>
    <name evidence="2" type="ORF">Salat_1103100</name>
</gene>
<evidence type="ECO:0000313" key="2">
    <source>
        <dbReference type="EMBL" id="KAK4433408.1"/>
    </source>
</evidence>
<feature type="compositionally biased region" description="Low complexity" evidence="1">
    <location>
        <begin position="1"/>
        <end position="17"/>
    </location>
</feature>
<evidence type="ECO:0000256" key="1">
    <source>
        <dbReference type="SAM" id="MobiDB-lite"/>
    </source>
</evidence>
<reference evidence="2" key="1">
    <citation type="submission" date="2020-06" db="EMBL/GenBank/DDBJ databases">
        <authorList>
            <person name="Li T."/>
            <person name="Hu X."/>
            <person name="Zhang T."/>
            <person name="Song X."/>
            <person name="Zhang H."/>
            <person name="Dai N."/>
            <person name="Sheng W."/>
            <person name="Hou X."/>
            <person name="Wei L."/>
        </authorList>
    </citation>
    <scope>NUCLEOTIDE SEQUENCE</scope>
    <source>
        <strain evidence="2">3651</strain>
        <tissue evidence="2">Leaf</tissue>
    </source>
</reference>
<name>A0AAE1YPK7_9LAMI</name>
<protein>
    <submittedName>
        <fullName evidence="2">Uncharacterized protein</fullName>
    </submittedName>
</protein>
<sequence>DYIFGAPTNSAAAPPSSGNRKKFPARPRPCASPTGQPTADLPGSTARCSIHRRTRGHLPPEVAAVYTFFLRFRRRSDDPPTASTTSLLVSSGRSLRSMGLLFLSLFSPDHRRNRRLGSTGVSPANERSSLRDHCRSTPHTLPNQPVNHFRSGSGEWRFLAGTKESEIA</sequence>
<feature type="region of interest" description="Disordered" evidence="1">
    <location>
        <begin position="1"/>
        <end position="45"/>
    </location>
</feature>
<dbReference type="AlphaFoldDB" id="A0AAE1YPK7"/>
<dbReference type="Proteomes" id="UP001293254">
    <property type="component" value="Unassembled WGS sequence"/>
</dbReference>
<comment type="caution">
    <text evidence="2">The sequence shown here is derived from an EMBL/GenBank/DDBJ whole genome shotgun (WGS) entry which is preliminary data.</text>
</comment>
<organism evidence="2 3">
    <name type="scientific">Sesamum alatum</name>
    <dbReference type="NCBI Taxonomy" id="300844"/>
    <lineage>
        <taxon>Eukaryota</taxon>
        <taxon>Viridiplantae</taxon>
        <taxon>Streptophyta</taxon>
        <taxon>Embryophyta</taxon>
        <taxon>Tracheophyta</taxon>
        <taxon>Spermatophyta</taxon>
        <taxon>Magnoliopsida</taxon>
        <taxon>eudicotyledons</taxon>
        <taxon>Gunneridae</taxon>
        <taxon>Pentapetalae</taxon>
        <taxon>asterids</taxon>
        <taxon>lamiids</taxon>
        <taxon>Lamiales</taxon>
        <taxon>Pedaliaceae</taxon>
        <taxon>Sesamum</taxon>
    </lineage>
</organism>
<dbReference type="EMBL" id="JACGWO010000003">
    <property type="protein sequence ID" value="KAK4433408.1"/>
    <property type="molecule type" value="Genomic_DNA"/>
</dbReference>
<evidence type="ECO:0000313" key="3">
    <source>
        <dbReference type="Proteomes" id="UP001293254"/>
    </source>
</evidence>
<accession>A0AAE1YPK7</accession>